<dbReference type="InterPro" id="IPR002941">
    <property type="entry name" value="DNA_methylase_N4/N6"/>
</dbReference>
<dbReference type="EC" id="2.1.1.113" evidence="2"/>
<keyword evidence="11" id="KW-1185">Reference proteome</keyword>
<evidence type="ECO:0000256" key="7">
    <source>
        <dbReference type="ARBA" id="ARBA00023125"/>
    </source>
</evidence>
<evidence type="ECO:0000313" key="10">
    <source>
        <dbReference type="EMBL" id="ABW25775.1"/>
    </source>
</evidence>
<dbReference type="REBASE" id="17350">
    <property type="entry name" value="M.AmaMORF729P"/>
</dbReference>
<dbReference type="eggNOG" id="COG0863">
    <property type="taxonomic scope" value="Bacteria"/>
</dbReference>
<comment type="catalytic activity">
    <reaction evidence="8">
        <text>a 2'-deoxycytidine in DNA + S-adenosyl-L-methionine = an N(4)-methyl-2'-deoxycytidine in DNA + S-adenosyl-L-homocysteine + H(+)</text>
        <dbReference type="Rhea" id="RHEA:16857"/>
        <dbReference type="Rhea" id="RHEA-COMP:11369"/>
        <dbReference type="Rhea" id="RHEA-COMP:13674"/>
        <dbReference type="ChEBI" id="CHEBI:15378"/>
        <dbReference type="ChEBI" id="CHEBI:57856"/>
        <dbReference type="ChEBI" id="CHEBI:59789"/>
        <dbReference type="ChEBI" id="CHEBI:85452"/>
        <dbReference type="ChEBI" id="CHEBI:137933"/>
        <dbReference type="EC" id="2.1.1.113"/>
    </reaction>
</comment>
<evidence type="ECO:0000256" key="8">
    <source>
        <dbReference type="ARBA" id="ARBA00049120"/>
    </source>
</evidence>
<accession>B0CF88</accession>
<keyword evidence="6" id="KW-0680">Restriction system</keyword>
<evidence type="ECO:0000256" key="1">
    <source>
        <dbReference type="ARBA" id="ARBA00010203"/>
    </source>
</evidence>
<dbReference type="Proteomes" id="UP000000268">
    <property type="component" value="Chromosome"/>
</dbReference>
<feature type="domain" description="DNA methylase N-4/N-6" evidence="9">
    <location>
        <begin position="29"/>
        <end position="77"/>
    </location>
</feature>
<dbReference type="KEGG" id="amr:AM1_0729"/>
<protein>
    <recommendedName>
        <fullName evidence="2">site-specific DNA-methyltransferase (cytosine-N(4)-specific)</fullName>
        <ecNumber evidence="2">2.1.1.113</ecNumber>
    </recommendedName>
</protein>
<evidence type="ECO:0000256" key="2">
    <source>
        <dbReference type="ARBA" id="ARBA00012185"/>
    </source>
</evidence>
<dbReference type="AlphaFoldDB" id="B0CF88"/>
<keyword evidence="4 10" id="KW-0808">Transferase</keyword>
<evidence type="ECO:0000256" key="6">
    <source>
        <dbReference type="ARBA" id="ARBA00022747"/>
    </source>
</evidence>
<dbReference type="InterPro" id="IPR017985">
    <property type="entry name" value="MeTrfase_CN4_CS"/>
</dbReference>
<dbReference type="SUPFAM" id="SSF53335">
    <property type="entry name" value="S-adenosyl-L-methionine-dependent methyltransferases"/>
    <property type="match status" value="2"/>
</dbReference>
<organism evidence="10 11">
    <name type="scientific">Acaryochloris marina (strain MBIC 11017)</name>
    <dbReference type="NCBI Taxonomy" id="329726"/>
    <lineage>
        <taxon>Bacteria</taxon>
        <taxon>Bacillati</taxon>
        <taxon>Cyanobacteriota</taxon>
        <taxon>Cyanophyceae</taxon>
        <taxon>Acaryochloridales</taxon>
        <taxon>Acaryochloridaceae</taxon>
        <taxon>Acaryochloris</taxon>
    </lineage>
</organism>
<dbReference type="Pfam" id="PF01555">
    <property type="entry name" value="N6_N4_Mtase"/>
    <property type="match status" value="1"/>
</dbReference>
<evidence type="ECO:0000256" key="4">
    <source>
        <dbReference type="ARBA" id="ARBA00022679"/>
    </source>
</evidence>
<evidence type="ECO:0000313" key="11">
    <source>
        <dbReference type="Proteomes" id="UP000000268"/>
    </source>
</evidence>
<dbReference type="GO" id="GO:0008170">
    <property type="term" value="F:N-methyltransferase activity"/>
    <property type="evidence" value="ECO:0007669"/>
    <property type="project" value="InterPro"/>
</dbReference>
<dbReference type="RefSeq" id="WP_012161360.1">
    <property type="nucleotide sequence ID" value="NC_009925.1"/>
</dbReference>
<dbReference type="OrthoDB" id="9800801at2"/>
<dbReference type="InterPro" id="IPR029063">
    <property type="entry name" value="SAM-dependent_MTases_sf"/>
</dbReference>
<reference evidence="10 11" key="1">
    <citation type="journal article" date="2008" name="Proc. Natl. Acad. Sci. U.S.A.">
        <title>Niche adaptation and genome expansion in the chlorophyll d-producing cyanobacterium Acaryochloris marina.</title>
        <authorList>
            <person name="Swingley W.D."/>
            <person name="Chen M."/>
            <person name="Cheung P.C."/>
            <person name="Conrad A.L."/>
            <person name="Dejesa L.C."/>
            <person name="Hao J."/>
            <person name="Honchak B.M."/>
            <person name="Karbach L.E."/>
            <person name="Kurdoglu A."/>
            <person name="Lahiri S."/>
            <person name="Mastrian S.D."/>
            <person name="Miyashita H."/>
            <person name="Page L."/>
            <person name="Ramakrishna P."/>
            <person name="Satoh S."/>
            <person name="Sattley W.M."/>
            <person name="Shimada Y."/>
            <person name="Taylor H.L."/>
            <person name="Tomo T."/>
            <person name="Tsuchiya T."/>
            <person name="Wang Z.T."/>
            <person name="Raymond J."/>
            <person name="Mimuro M."/>
            <person name="Blankenship R.E."/>
            <person name="Touchman J.W."/>
        </authorList>
    </citation>
    <scope>NUCLEOTIDE SEQUENCE [LARGE SCALE GENOMIC DNA]</scope>
    <source>
        <strain evidence="11">MBIC 11017</strain>
    </source>
</reference>
<name>B0CF88_ACAM1</name>
<comment type="similarity">
    <text evidence="1">Belongs to the N(4)/N(6)-methyltransferase family. N(4) subfamily.</text>
</comment>
<dbReference type="HOGENOM" id="CLU_027633_0_0_3"/>
<dbReference type="GO" id="GO:0015667">
    <property type="term" value="F:site-specific DNA-methyltransferase (cytosine-N4-specific) activity"/>
    <property type="evidence" value="ECO:0007669"/>
    <property type="project" value="UniProtKB-EC"/>
</dbReference>
<sequence length="426" mass="48061">MDVSNPKDLNLNRLQECDRSFHDWYRFILSFPPHLVRTYINKFGLTEKSTLLDPFCGTGTTIVEAKKQGIPAVGTEATPMSWFASRTKTTWTVDPDQVRRAAERICDRLATDITPKNTTHLKKLAPDARSLLLTNSIGDLPLHKCLVLREAIDAESNLPLRHLLQLALAHTSVHTASNLRFAPEVGISRQRKQDAPVLTAWHQQVLAMAADLATIDRPPGTICYHQDARDLTRILQPESIDAVITSPPYPNEKDYTRTTRLESVLLGFLKDPSDLKAYKQSLLRSNTRNAFAADQDDLWVANTPQITQLAATIERRRLELGKDSGFEKLYHRVTSLYFGGMKRHFANLRPILKPGAQLAYVVGDQASFLQVLIRTGDLLAAIAEELGYIVRDVELFRTRLSSVTGEQLREEVVWLEWPGYKRLSSP</sequence>
<dbReference type="STRING" id="329726.AM1_0729"/>
<gene>
    <name evidence="10" type="ordered locus">AM1_0729</name>
</gene>
<dbReference type="Gene3D" id="3.40.50.150">
    <property type="entry name" value="Vaccinia Virus protein VP39"/>
    <property type="match status" value="2"/>
</dbReference>
<keyword evidence="7" id="KW-0238">DNA-binding</keyword>
<evidence type="ECO:0000256" key="3">
    <source>
        <dbReference type="ARBA" id="ARBA00022603"/>
    </source>
</evidence>
<dbReference type="PROSITE" id="PS00093">
    <property type="entry name" value="N4_MTASE"/>
    <property type="match status" value="1"/>
</dbReference>
<keyword evidence="3 10" id="KW-0489">Methyltransferase</keyword>
<keyword evidence="5" id="KW-0949">S-adenosyl-L-methionine</keyword>
<dbReference type="GO" id="GO:0032259">
    <property type="term" value="P:methylation"/>
    <property type="evidence" value="ECO:0007669"/>
    <property type="project" value="UniProtKB-KW"/>
</dbReference>
<proteinExistence type="inferred from homology"/>
<dbReference type="EMBL" id="CP000828">
    <property type="protein sequence ID" value="ABW25775.1"/>
    <property type="molecule type" value="Genomic_DNA"/>
</dbReference>
<dbReference type="GO" id="GO:0009307">
    <property type="term" value="P:DNA restriction-modification system"/>
    <property type="evidence" value="ECO:0007669"/>
    <property type="project" value="UniProtKB-KW"/>
</dbReference>
<evidence type="ECO:0000256" key="5">
    <source>
        <dbReference type="ARBA" id="ARBA00022691"/>
    </source>
</evidence>
<dbReference type="GO" id="GO:0003677">
    <property type="term" value="F:DNA binding"/>
    <property type="evidence" value="ECO:0007669"/>
    <property type="project" value="UniProtKB-KW"/>
</dbReference>
<evidence type="ECO:0000259" key="9">
    <source>
        <dbReference type="Pfam" id="PF01555"/>
    </source>
</evidence>